<keyword evidence="1" id="KW-0812">Transmembrane</keyword>
<name>A0A4D6K3B2_9VIRU</name>
<protein>
    <submittedName>
        <fullName evidence="2">ORF3</fullName>
    </submittedName>
</protein>
<sequence>MLSPFCLLHNYIWLSDMHQEREFIVEKRGNLLEGFVDIVLRHVRQLNVITGLRGLLGIIQRLRRLEGLKGNTRLCLVKVLRINCPSSQYRNLFNCLIMMLLGPLLYYMQVLSLLVILHLLKMILTGLKILLRLLLEKWEQYFLRRCLLLLILLLLELIRIFLLVCMAIIPFLLRLLVVKKCKFMLRFILSSSMLGLKFHGIQGIKQFHHTFQLNSK</sequence>
<keyword evidence="1" id="KW-1133">Transmembrane helix</keyword>
<dbReference type="EMBL" id="MK059760">
    <property type="protein sequence ID" value="QCD25304.1"/>
    <property type="molecule type" value="Genomic_DNA"/>
</dbReference>
<dbReference type="Proteomes" id="UP000593762">
    <property type="component" value="Segment"/>
</dbReference>
<feature type="transmembrane region" description="Helical" evidence="1">
    <location>
        <begin position="147"/>
        <end position="171"/>
    </location>
</feature>
<feature type="transmembrane region" description="Helical" evidence="1">
    <location>
        <begin position="114"/>
        <end position="135"/>
    </location>
</feature>
<reference evidence="2" key="1">
    <citation type="submission" date="2018-10" db="EMBL/GenBank/DDBJ databases">
        <title>Redondoviridae: A new family of small, circular ssDNA viruses found predominantly in human oral and respiratory samples.</title>
        <authorList>
            <person name="Taylor L.J."/>
            <person name="Abbas A.A."/>
            <person name="Collman R.G."/>
            <person name="Bushman F.D."/>
        </authorList>
    </citation>
    <scope>NUCLEOTIDE SEQUENCE [LARGE SCALE GENOMIC DNA]</scope>
</reference>
<organism evidence="2">
    <name type="scientific">Human lung-associated vientovirus AL</name>
    <dbReference type="NCBI Taxonomy" id="2571079"/>
    <lineage>
        <taxon>Viruses</taxon>
        <taxon>Monodnaviria</taxon>
        <taxon>Shotokuvirae</taxon>
        <taxon>Cressdnaviricota</taxon>
        <taxon>Arfiviricetes</taxon>
        <taxon>Recrevirales</taxon>
        <taxon>Redondoviridae</taxon>
        <taxon>Torbevirus</taxon>
        <taxon>Torbevirus viento</taxon>
        <taxon>Vientovirus</taxon>
    </lineage>
</organism>
<evidence type="ECO:0000256" key="1">
    <source>
        <dbReference type="SAM" id="Phobius"/>
    </source>
</evidence>
<accession>A0A4D6K3B2</accession>
<keyword evidence="1" id="KW-0472">Membrane</keyword>
<evidence type="ECO:0000313" key="2">
    <source>
        <dbReference type="EMBL" id="QCD25304.1"/>
    </source>
</evidence>
<proteinExistence type="predicted"/>